<name>A0ABM0N1J4_SACKO</name>
<dbReference type="Gene3D" id="4.10.60.10">
    <property type="entry name" value="Zinc finger, CCHC-type"/>
    <property type="match status" value="1"/>
</dbReference>
<dbReference type="InterPro" id="IPR036875">
    <property type="entry name" value="Znf_CCHC_sf"/>
</dbReference>
<dbReference type="PROSITE" id="PS50158">
    <property type="entry name" value="ZF_CCHC"/>
    <property type="match status" value="1"/>
</dbReference>
<dbReference type="Pfam" id="PF14223">
    <property type="entry name" value="Retrotran_gag_2"/>
    <property type="match status" value="1"/>
</dbReference>
<evidence type="ECO:0000313" key="3">
    <source>
        <dbReference type="Proteomes" id="UP000694865"/>
    </source>
</evidence>
<dbReference type="GeneID" id="102800653"/>
<organism evidence="3 4">
    <name type="scientific">Saccoglossus kowalevskii</name>
    <name type="common">Acorn worm</name>
    <dbReference type="NCBI Taxonomy" id="10224"/>
    <lineage>
        <taxon>Eukaryota</taxon>
        <taxon>Metazoa</taxon>
        <taxon>Hemichordata</taxon>
        <taxon>Enteropneusta</taxon>
        <taxon>Harrimaniidae</taxon>
        <taxon>Saccoglossus</taxon>
    </lineage>
</organism>
<evidence type="ECO:0000259" key="2">
    <source>
        <dbReference type="PROSITE" id="PS50158"/>
    </source>
</evidence>
<keyword evidence="3" id="KW-1185">Reference proteome</keyword>
<dbReference type="SMART" id="SM00343">
    <property type="entry name" value="ZnF_C2HC"/>
    <property type="match status" value="2"/>
</dbReference>
<dbReference type="RefSeq" id="XP_006826135.1">
    <property type="nucleotide sequence ID" value="XM_006826072.1"/>
</dbReference>
<dbReference type="PANTHER" id="PTHR47481">
    <property type="match status" value="1"/>
</dbReference>
<dbReference type="PANTHER" id="PTHR47481:SF31">
    <property type="entry name" value="OS01G0873500 PROTEIN"/>
    <property type="match status" value="1"/>
</dbReference>
<evidence type="ECO:0000313" key="4">
    <source>
        <dbReference type="RefSeq" id="XP_006826135.1"/>
    </source>
</evidence>
<protein>
    <submittedName>
        <fullName evidence="4">Uncharacterized protein LOC102800653</fullName>
    </submittedName>
</protein>
<feature type="domain" description="CCHC-type" evidence="2">
    <location>
        <begin position="231"/>
        <end position="245"/>
    </location>
</feature>
<dbReference type="SUPFAM" id="SSF57756">
    <property type="entry name" value="Retrovirus zinc finger-like domains"/>
    <property type="match status" value="1"/>
</dbReference>
<gene>
    <name evidence="4" type="primary">LOC102800653</name>
</gene>
<reference evidence="4" key="1">
    <citation type="submission" date="2025-08" db="UniProtKB">
        <authorList>
            <consortium name="RefSeq"/>
        </authorList>
    </citation>
    <scope>IDENTIFICATION</scope>
    <source>
        <tissue evidence="4">Testes</tissue>
    </source>
</reference>
<evidence type="ECO:0000256" key="1">
    <source>
        <dbReference type="PROSITE-ProRule" id="PRU00047"/>
    </source>
</evidence>
<sequence length="322" mass="36471">MDQRCPTGYGPRTRLLFDGDESKYELWEVKFLGHMRLQKLDEVIAPAQDGAEEPEAGKNKDAYAELVQCLDDKSLSLVIREAHNDGRKALKVLREHYVGQSKPRVIALYNELTTLLMKDSEDVTDYIIRAESAATSLKAAGEVISDSLLIAMMLKGLPPQFRTFVAVITQREKQQTFSNFKVALKSYEETDKCGQQRENVPVQDGVMKVTQSQNFSNRERARQFPSQTGTKCYRCGKMGHKIADCWAKPKKWCDVCKSTTHVTKECRRKDAVKSSNDENEHSFCFALSHDNFCNSVTKQHSLLVDCGATTHIVNDKAKFVEF</sequence>
<proteinExistence type="predicted"/>
<keyword evidence="1" id="KW-0862">Zinc</keyword>
<dbReference type="Proteomes" id="UP000694865">
    <property type="component" value="Unplaced"/>
</dbReference>
<accession>A0ABM0N1J4</accession>
<keyword evidence="1" id="KW-0863">Zinc-finger</keyword>
<dbReference type="InterPro" id="IPR001878">
    <property type="entry name" value="Znf_CCHC"/>
</dbReference>
<keyword evidence="1" id="KW-0479">Metal-binding</keyword>